<dbReference type="InterPro" id="IPR050871">
    <property type="entry name" value="26S_Proteasome/COP9_Components"/>
</dbReference>
<evidence type="ECO:0000313" key="6">
    <source>
        <dbReference type="Proteomes" id="UP001497744"/>
    </source>
</evidence>
<dbReference type="PROSITE" id="PS50250">
    <property type="entry name" value="PCI"/>
    <property type="match status" value="1"/>
</dbReference>
<dbReference type="PANTHER" id="PTHR10678">
    <property type="entry name" value="26S PROTEASOME NON-ATPASE REGULATORY SUBUNIT 11/COP9 SIGNALOSOME COMPLEX SUBUNIT 2"/>
    <property type="match status" value="1"/>
</dbReference>
<keyword evidence="2 5" id="KW-0647">Proteasome</keyword>
<dbReference type="SUPFAM" id="SSF48452">
    <property type="entry name" value="TPR-like"/>
    <property type="match status" value="1"/>
</dbReference>
<keyword evidence="6" id="KW-1185">Reference proteome</keyword>
<dbReference type="Pfam" id="PF01399">
    <property type="entry name" value="PCI"/>
    <property type="match status" value="1"/>
</dbReference>
<dbReference type="GeneID" id="94192722"/>
<dbReference type="GO" id="GO:0000502">
    <property type="term" value="C:proteasome complex"/>
    <property type="evidence" value="ECO:0007669"/>
    <property type="project" value="UniProtKB-KW"/>
</dbReference>
<dbReference type="SMART" id="SM00753">
    <property type="entry name" value="PAM"/>
    <property type="match status" value="1"/>
</dbReference>
<evidence type="ECO:0000313" key="5">
    <source>
        <dbReference type="EMBL" id="GIX61239.1"/>
    </source>
</evidence>
<feature type="domain" description="PCI" evidence="4">
    <location>
        <begin position="399"/>
        <end position="567"/>
    </location>
</feature>
<proteinExistence type="inferred from homology"/>
<dbReference type="AlphaFoldDB" id="A0AAV4LMN2"/>
<dbReference type="SMART" id="SM00088">
    <property type="entry name" value="PINT"/>
    <property type="match status" value="1"/>
</dbReference>
<protein>
    <submittedName>
        <fullName evidence="5">Proteasome subunit</fullName>
    </submittedName>
</protein>
<dbReference type="Gene3D" id="1.25.40.570">
    <property type="match status" value="2"/>
</dbReference>
<reference evidence="5 6" key="1">
    <citation type="submission" date="2021-06" db="EMBL/GenBank/DDBJ databases">
        <title>Genome sequence of Babesia caballi.</title>
        <authorList>
            <person name="Yamagishi J."/>
            <person name="Kidaka T."/>
            <person name="Ochi A."/>
        </authorList>
    </citation>
    <scope>NUCLEOTIDE SEQUENCE [LARGE SCALE GENOMIC DNA]</scope>
    <source>
        <strain evidence="5">USDA-D6B2</strain>
    </source>
</reference>
<dbReference type="Pfam" id="PF18055">
    <property type="entry name" value="RPN6_N"/>
    <property type="match status" value="1"/>
</dbReference>
<dbReference type="InterPro" id="IPR036390">
    <property type="entry name" value="WH_DNA-bd_sf"/>
</dbReference>
<organism evidence="5 6">
    <name type="scientific">Babesia caballi</name>
    <dbReference type="NCBI Taxonomy" id="5871"/>
    <lineage>
        <taxon>Eukaryota</taxon>
        <taxon>Sar</taxon>
        <taxon>Alveolata</taxon>
        <taxon>Apicomplexa</taxon>
        <taxon>Aconoidasida</taxon>
        <taxon>Piroplasmida</taxon>
        <taxon>Babesiidae</taxon>
        <taxon>Babesia</taxon>
    </lineage>
</organism>
<dbReference type="Proteomes" id="UP001497744">
    <property type="component" value="Unassembled WGS sequence"/>
</dbReference>
<dbReference type="InterPro" id="IPR000717">
    <property type="entry name" value="PCI_dom"/>
</dbReference>
<evidence type="ECO:0000256" key="2">
    <source>
        <dbReference type="ARBA" id="ARBA00022942"/>
    </source>
</evidence>
<keyword evidence="3" id="KW-0175">Coiled coil</keyword>
<dbReference type="InterPro" id="IPR040773">
    <property type="entry name" value="Rpn6_N"/>
</dbReference>
<evidence type="ECO:0000256" key="1">
    <source>
        <dbReference type="ARBA" id="ARBA00007454"/>
    </source>
</evidence>
<dbReference type="RefSeq" id="XP_067713310.1">
    <property type="nucleotide sequence ID" value="XM_067857209.1"/>
</dbReference>
<gene>
    <name evidence="5" type="ORF">BcabD6B2_06740</name>
</gene>
<sequence length="597" mass="66040">MALAEEITSRFVALNAQREAIDAARAPQCVPGARIGCCTYPDELITGYVALNEAILGAGEGPQAPGTPTAADAASRSLNVLTDERVMHICENSLYVIVYHLIETGQTDAMLGALVRNEAFFAVLPQAKTAKLVRSVLERLSQEVKDLEVLHKVFAIYRGWCETKKRTFLGLRLDLKIAVLLLLRRNYAAAIALLERLQTEVKALEDKPLLLDVHLVQAKAYLLVRNFVRMKIALSSAKNIATNINTPTYVTAEIDLLSGLLYLSEKDYGAAYSYFFEAYEGFHMAVGGTHSVLFPNLARKQRKDKVLAELTAEAPAPALISNAAVPLMVEEREVYSCHATISDISAVFFTFYNLSEYRCGSTAAGPPAAVDACGSHYLPYYSLLNLDLGVPALDAAESFPFEAASEPVDVAVLARADERKLVQALKYLLLTVIITGRNDEMVALLGAKNRQRFMNHVEVRMMRGISACYKNSSLVDFEALLGEYRQVILMDPVLQQEITRLYEALLERNITRLLQPYSVVEIAFVARKLSLPQGKVEKKLAEMILDGKLRGTIDQGSARVVIYEEEEPETLYEDVKGTIGHMTTVIDTLYEKAHHAI</sequence>
<dbReference type="EMBL" id="BPLF01000001">
    <property type="protein sequence ID" value="GIX61239.1"/>
    <property type="molecule type" value="Genomic_DNA"/>
</dbReference>
<comment type="similarity">
    <text evidence="1">Belongs to the proteasome subunit S9 family.</text>
</comment>
<dbReference type="InterPro" id="IPR011990">
    <property type="entry name" value="TPR-like_helical_dom_sf"/>
</dbReference>
<dbReference type="SUPFAM" id="SSF46785">
    <property type="entry name" value="Winged helix' DNA-binding domain"/>
    <property type="match status" value="1"/>
</dbReference>
<name>A0AAV4LMN2_BABCB</name>
<accession>A0AAV4LMN2</accession>
<comment type="caution">
    <text evidence="5">The sequence shown here is derived from an EMBL/GenBank/DDBJ whole genome shotgun (WGS) entry which is preliminary data.</text>
</comment>
<feature type="coiled-coil region" evidence="3">
    <location>
        <begin position="180"/>
        <end position="207"/>
    </location>
</feature>
<evidence type="ECO:0000259" key="4">
    <source>
        <dbReference type="PROSITE" id="PS50250"/>
    </source>
</evidence>
<evidence type="ECO:0000256" key="3">
    <source>
        <dbReference type="SAM" id="Coils"/>
    </source>
</evidence>